<dbReference type="PANTHER" id="PTHR14191:SF20">
    <property type="entry name" value="NA(+)_H(+) EXCHANGE REGULATORY COFACTOR NHE-RF4"/>
    <property type="match status" value="1"/>
</dbReference>
<dbReference type="InterPro" id="IPR036034">
    <property type="entry name" value="PDZ_sf"/>
</dbReference>
<dbReference type="Proteomes" id="UP000265140">
    <property type="component" value="Chromosome 1"/>
</dbReference>
<keyword evidence="6" id="KW-1185">Reference proteome</keyword>
<dbReference type="Gene3D" id="2.30.42.10">
    <property type="match status" value="4"/>
</dbReference>
<evidence type="ECO:0000256" key="2">
    <source>
        <dbReference type="ARBA" id="ARBA00022475"/>
    </source>
</evidence>
<name>A0A6Q2Y044_ESOLU</name>
<dbReference type="CTD" id="557269"/>
<dbReference type="InterPro" id="IPR051067">
    <property type="entry name" value="NHER"/>
</dbReference>
<proteinExistence type="predicted"/>
<feature type="domain" description="PDZ" evidence="4">
    <location>
        <begin position="173"/>
        <end position="254"/>
    </location>
</feature>
<reference evidence="5" key="3">
    <citation type="submission" date="2025-08" db="UniProtKB">
        <authorList>
            <consortium name="Ensembl"/>
        </authorList>
    </citation>
    <scope>IDENTIFICATION</scope>
</reference>
<dbReference type="InterPro" id="IPR041489">
    <property type="entry name" value="PDZ_6"/>
</dbReference>
<evidence type="ECO:0000313" key="6">
    <source>
        <dbReference type="Proteomes" id="UP000265140"/>
    </source>
</evidence>
<reference evidence="6" key="1">
    <citation type="journal article" date="2014" name="PLoS ONE">
        <title>The genome and linkage map of the northern pike (Esox lucius): conserved synteny revealed between the salmonid sister group and the Neoteleostei.</title>
        <authorList>
            <person name="Rondeau E.B."/>
            <person name="Minkley D.R."/>
            <person name="Leong J.S."/>
            <person name="Messmer A.M."/>
            <person name="Jantzen J.R."/>
            <person name="von Schalburg K.R."/>
            <person name="Lemon C."/>
            <person name="Bird N.H."/>
            <person name="Koop B.F."/>
        </authorList>
    </citation>
    <scope>NUCLEOTIDE SEQUENCE</scope>
</reference>
<evidence type="ECO:0000256" key="1">
    <source>
        <dbReference type="ARBA" id="ARBA00004236"/>
    </source>
</evidence>
<dbReference type="GO" id="GO:0016324">
    <property type="term" value="C:apical plasma membrane"/>
    <property type="evidence" value="ECO:0007669"/>
    <property type="project" value="TreeGrafter"/>
</dbReference>
<dbReference type="SUPFAM" id="SSF50156">
    <property type="entry name" value="PDZ domain-like"/>
    <property type="match status" value="4"/>
</dbReference>
<sequence length="530" mass="58476">MWRGGSVPLNSRQMLDKARHLGAYTGDGMEFPRFTFNPKEGIDNPALVISDDPETDPSPAPRLCHIKCKEGQSFGFRLRTEKGIRGNVVQQVDPWSPAELSGLREGDHVLEVNEDFVDNMEFSRVVTKIQVCGVQVFLLVLKKQEYEEALSQGLDLQALTSSYRGETCSRPRLCHITRDPGLGLGISISPIEGQKGGYVLSTVRDGPAERAGVRDGDRLVWINGAVVSTLTFSALNKMVKKCSAHVTILVIDSESEASYTRRKLPILPIMAGSHNLPHRPNTLHLVQDSDGYGFLLRQEKMPSGRVAHLLREVDVGSPAEQAGMQDGDLLLAVNGQPSESMEHEEIVRRVRKSGKSVSLTTIPVNGRQFYTQLGLSPLLFHEDHRSEAEGIKRTLLPCTDVQNEPTKDNHGSLPCPRLCVLEREESSFGFHLGCVQHKLGTFIGQVETKGSGHKAGLWEGDVVVEVNGQNVENFHFEDVVMLIKKSESLLKLLVVERSGYEKLKQSGLPIIPGVILHSNQVSGEMNDAFL</sequence>
<dbReference type="SMART" id="SM00228">
    <property type="entry name" value="PDZ"/>
    <property type="match status" value="4"/>
</dbReference>
<keyword evidence="2" id="KW-1003">Cell membrane</keyword>
<dbReference type="InterPro" id="IPR001478">
    <property type="entry name" value="PDZ"/>
</dbReference>
<accession>A0A6Q2Y044</accession>
<organism evidence="5 6">
    <name type="scientific">Esox lucius</name>
    <name type="common">Northern pike</name>
    <dbReference type="NCBI Taxonomy" id="8010"/>
    <lineage>
        <taxon>Eukaryota</taxon>
        <taxon>Metazoa</taxon>
        <taxon>Chordata</taxon>
        <taxon>Craniata</taxon>
        <taxon>Vertebrata</taxon>
        <taxon>Euteleostomi</taxon>
        <taxon>Actinopterygii</taxon>
        <taxon>Neopterygii</taxon>
        <taxon>Teleostei</taxon>
        <taxon>Protacanthopterygii</taxon>
        <taxon>Esociformes</taxon>
        <taxon>Esocidae</taxon>
        <taxon>Esox</taxon>
    </lineage>
</organism>
<dbReference type="RefSeq" id="XP_019900998.2">
    <property type="nucleotide sequence ID" value="XM_020045439.2"/>
</dbReference>
<dbReference type="GO" id="GO:0072659">
    <property type="term" value="P:protein localization to plasma membrane"/>
    <property type="evidence" value="ECO:0007669"/>
    <property type="project" value="TreeGrafter"/>
</dbReference>
<dbReference type="Ensembl" id="ENSELUT00000055391.2">
    <property type="protein sequence ID" value="ENSELUP00000059268.2"/>
    <property type="gene ID" value="ENSELUG00000014954.3"/>
</dbReference>
<keyword evidence="2" id="KW-0472">Membrane</keyword>
<dbReference type="AlphaFoldDB" id="A0A6Q2Y044"/>
<dbReference type="GeneTree" id="ENSGT00950000182849"/>
<dbReference type="CDD" id="cd06768">
    <property type="entry name" value="PDZ_NHERF-like"/>
    <property type="match status" value="4"/>
</dbReference>
<evidence type="ECO:0000313" key="5">
    <source>
        <dbReference type="Ensembl" id="ENSELUP00000059268.2"/>
    </source>
</evidence>
<reference evidence="5" key="2">
    <citation type="submission" date="2020-02" db="EMBL/GenBank/DDBJ databases">
        <title>Esox lucius (northern pike) genome, fEsoLuc1, primary haplotype.</title>
        <authorList>
            <person name="Myers G."/>
            <person name="Karagic N."/>
            <person name="Meyer A."/>
            <person name="Pippel M."/>
            <person name="Reichard M."/>
            <person name="Winkler S."/>
            <person name="Tracey A."/>
            <person name="Sims Y."/>
            <person name="Howe K."/>
            <person name="Rhie A."/>
            <person name="Formenti G."/>
            <person name="Durbin R."/>
            <person name="Fedrigo O."/>
            <person name="Jarvis E.D."/>
        </authorList>
    </citation>
    <scope>NUCLEOTIDE SEQUENCE [LARGE SCALE GENOMIC DNA]</scope>
</reference>
<dbReference type="Bgee" id="ENSELUG00000014954">
    <property type="expression patterns" value="Expressed in mesonephros and 6 other cell types or tissues"/>
</dbReference>
<feature type="domain" description="PDZ" evidence="4">
    <location>
        <begin position="62"/>
        <end position="144"/>
    </location>
</feature>
<dbReference type="Pfam" id="PF00595">
    <property type="entry name" value="PDZ"/>
    <property type="match status" value="3"/>
</dbReference>
<comment type="subcellular location">
    <subcellularLocation>
        <location evidence="1">Cell membrane</location>
    </subcellularLocation>
</comment>
<protein>
    <recommendedName>
        <fullName evidence="4">PDZ domain-containing protein</fullName>
    </recommendedName>
</protein>
<feature type="domain" description="PDZ" evidence="4">
    <location>
        <begin position="418"/>
        <end position="498"/>
    </location>
</feature>
<reference evidence="5" key="4">
    <citation type="submission" date="2025-09" db="UniProtKB">
        <authorList>
            <consortium name="Ensembl"/>
        </authorList>
    </citation>
    <scope>IDENTIFICATION</scope>
</reference>
<dbReference type="PROSITE" id="PS50106">
    <property type="entry name" value="PDZ"/>
    <property type="match status" value="4"/>
</dbReference>
<evidence type="ECO:0000256" key="3">
    <source>
        <dbReference type="ARBA" id="ARBA00022737"/>
    </source>
</evidence>
<evidence type="ECO:0000259" key="4">
    <source>
        <dbReference type="PROSITE" id="PS50106"/>
    </source>
</evidence>
<dbReference type="Pfam" id="PF17820">
    <property type="entry name" value="PDZ_6"/>
    <property type="match status" value="1"/>
</dbReference>
<keyword evidence="3" id="KW-0677">Repeat</keyword>
<dbReference type="PANTHER" id="PTHR14191">
    <property type="entry name" value="PDZ DOMAIN CONTAINING PROTEIN"/>
    <property type="match status" value="1"/>
</dbReference>
<dbReference type="GO" id="GO:0043495">
    <property type="term" value="F:protein-membrane adaptor activity"/>
    <property type="evidence" value="ECO:0007669"/>
    <property type="project" value="TreeGrafter"/>
</dbReference>
<dbReference type="GeneID" id="105011731"/>
<feature type="domain" description="PDZ" evidence="4">
    <location>
        <begin position="282"/>
        <end position="365"/>
    </location>
</feature>